<organism evidence="1 2">
    <name type="scientific">Actinocrinis puniceicyclus</name>
    <dbReference type="NCBI Taxonomy" id="977794"/>
    <lineage>
        <taxon>Bacteria</taxon>
        <taxon>Bacillati</taxon>
        <taxon>Actinomycetota</taxon>
        <taxon>Actinomycetes</taxon>
        <taxon>Catenulisporales</taxon>
        <taxon>Actinospicaceae</taxon>
        <taxon>Actinocrinis</taxon>
    </lineage>
</organism>
<protein>
    <submittedName>
        <fullName evidence="1">Uncharacterized protein</fullName>
    </submittedName>
</protein>
<proteinExistence type="predicted"/>
<evidence type="ECO:0000313" key="2">
    <source>
        <dbReference type="Proteomes" id="UP000677913"/>
    </source>
</evidence>
<dbReference type="AlphaFoldDB" id="A0A8J7WS10"/>
<sequence length="143" mass="14730">MDASDVVTVYAQRLADPQKVLAAASALGTGETFCATAADDDEPEDGVAAYSATISDTVATFVIDVTQDPMFGELPGALAQSGWSATSLTAYQISVASLGPGSDRLRYRLARALLEVTGGVLVGADGTRLVVESLADATWGSLW</sequence>
<gene>
    <name evidence="1" type="ORF">KGA66_18800</name>
</gene>
<name>A0A8J7WS10_9ACTN</name>
<keyword evidence="2" id="KW-1185">Reference proteome</keyword>
<accession>A0A8J7WS10</accession>
<dbReference type="EMBL" id="JAGSXH010000071">
    <property type="protein sequence ID" value="MBS2965114.1"/>
    <property type="molecule type" value="Genomic_DNA"/>
</dbReference>
<dbReference type="Proteomes" id="UP000677913">
    <property type="component" value="Unassembled WGS sequence"/>
</dbReference>
<dbReference type="RefSeq" id="WP_211469473.1">
    <property type="nucleotide sequence ID" value="NZ_JAGSXH010000071.1"/>
</dbReference>
<comment type="caution">
    <text evidence="1">The sequence shown here is derived from an EMBL/GenBank/DDBJ whole genome shotgun (WGS) entry which is preliminary data.</text>
</comment>
<reference evidence="1" key="1">
    <citation type="submission" date="2021-04" db="EMBL/GenBank/DDBJ databases">
        <title>Genome based classification of Actinospica acidithermotolerans sp. nov., an actinobacterium isolated from an Indonesian hot spring.</title>
        <authorList>
            <person name="Kusuma A.B."/>
            <person name="Putra K.E."/>
            <person name="Nafisah S."/>
            <person name="Loh J."/>
            <person name="Nouioui I."/>
            <person name="Goodfellow M."/>
        </authorList>
    </citation>
    <scope>NUCLEOTIDE SEQUENCE</scope>
    <source>
        <strain evidence="1">DSM 45618</strain>
    </source>
</reference>
<evidence type="ECO:0000313" key="1">
    <source>
        <dbReference type="EMBL" id="MBS2965114.1"/>
    </source>
</evidence>